<dbReference type="Proteomes" id="UP000249688">
    <property type="component" value="Unassembled WGS sequence"/>
</dbReference>
<accession>A0A2W7IGQ0</accession>
<dbReference type="AlphaFoldDB" id="A0A2W7IGQ0"/>
<keyword evidence="2" id="KW-1185">Reference proteome</keyword>
<name>A0A2W7IGQ0_9PROT</name>
<evidence type="ECO:0000313" key="2">
    <source>
        <dbReference type="Proteomes" id="UP000249688"/>
    </source>
</evidence>
<dbReference type="RefSeq" id="WP_158537187.1">
    <property type="nucleotide sequence ID" value="NZ_QKYU01000010.1"/>
</dbReference>
<protein>
    <submittedName>
        <fullName evidence="1">Uncharacterized protein</fullName>
    </submittedName>
</protein>
<dbReference type="EMBL" id="QKYU01000010">
    <property type="protein sequence ID" value="PZW45824.1"/>
    <property type="molecule type" value="Genomic_DNA"/>
</dbReference>
<organism evidence="1 2">
    <name type="scientific">Humitalea rosea</name>
    <dbReference type="NCBI Taxonomy" id="990373"/>
    <lineage>
        <taxon>Bacteria</taxon>
        <taxon>Pseudomonadati</taxon>
        <taxon>Pseudomonadota</taxon>
        <taxon>Alphaproteobacteria</taxon>
        <taxon>Acetobacterales</taxon>
        <taxon>Roseomonadaceae</taxon>
        <taxon>Humitalea</taxon>
    </lineage>
</organism>
<evidence type="ECO:0000313" key="1">
    <source>
        <dbReference type="EMBL" id="PZW45824.1"/>
    </source>
</evidence>
<gene>
    <name evidence="1" type="ORF">C8P66_11021</name>
</gene>
<proteinExistence type="predicted"/>
<reference evidence="1 2" key="1">
    <citation type="submission" date="2018-06" db="EMBL/GenBank/DDBJ databases">
        <title>Genomic Encyclopedia of Archaeal and Bacterial Type Strains, Phase II (KMG-II): from individual species to whole genera.</title>
        <authorList>
            <person name="Goeker M."/>
        </authorList>
    </citation>
    <scope>NUCLEOTIDE SEQUENCE [LARGE SCALE GENOMIC DNA]</scope>
    <source>
        <strain evidence="1 2">DSM 24525</strain>
    </source>
</reference>
<comment type="caution">
    <text evidence="1">The sequence shown here is derived from an EMBL/GenBank/DDBJ whole genome shotgun (WGS) entry which is preliminary data.</text>
</comment>
<sequence length="49" mass="5390">MLQVRNLPTPRRAGVMPAMAVLPAGKALHGQSFRIEIGVGRLGARRRPW</sequence>